<evidence type="ECO:0000313" key="5">
    <source>
        <dbReference type="EMBL" id="KAK9767361.1"/>
    </source>
</evidence>
<feature type="compositionally biased region" description="Polar residues" evidence="3">
    <location>
        <begin position="1"/>
        <end position="36"/>
    </location>
</feature>
<gene>
    <name evidence="5" type="ORF">K7432_002900</name>
</gene>
<comment type="caution">
    <text evidence="5">The sequence shown here is derived from an EMBL/GenBank/DDBJ whole genome shotgun (WGS) entry which is preliminary data.</text>
</comment>
<dbReference type="PROSITE" id="PS00036">
    <property type="entry name" value="BZIP_BASIC"/>
    <property type="match status" value="1"/>
</dbReference>
<dbReference type="Proteomes" id="UP001479436">
    <property type="component" value="Unassembled WGS sequence"/>
</dbReference>
<sequence>MDTKAGSHTSSFRVELSPTSLDGTQEGELSQNSKSSANVRRAAQNRAAQRAFRQRKEQHIKDLESKSKQYDILFADNETLKRENNQLWGIVSELKSGKDIRNLIIPEKTAAIYAYGSQSEPRNTSSLEDIPSKDVSNSEIEARPSLDTYTTDSLKNFSNSPNNDSSQNADTFRPLINPHTNRQTISLNSMPNSISSFSPSSPNAFSYKSDNPSLVPSNPNFVTPSCGNQKSTNSLVPVDSPPAHTKQSYEELKPNALDIITKNREYMHTQFPPSEILTLGLGQTTEPPYLNEASLAFLQYGWQYDPSIRQEDYSSSYCEMIGMTPAEASFNDRVMDDLYSLLEICSTYDNRLVNVTSQCTQVSDSSDERRNQ</sequence>
<keyword evidence="2" id="KW-0539">Nucleus</keyword>
<evidence type="ECO:0000259" key="4">
    <source>
        <dbReference type="PROSITE" id="PS00036"/>
    </source>
</evidence>
<dbReference type="PANTHER" id="PTHR40621">
    <property type="entry name" value="TRANSCRIPTION FACTOR KAPC-RELATED"/>
    <property type="match status" value="1"/>
</dbReference>
<feature type="compositionally biased region" description="Polar residues" evidence="3">
    <location>
        <begin position="226"/>
        <end position="235"/>
    </location>
</feature>
<reference evidence="5 6" key="1">
    <citation type="submission" date="2023-04" db="EMBL/GenBank/DDBJ databases">
        <title>Genome of Basidiobolus ranarum AG-B5.</title>
        <authorList>
            <person name="Stajich J.E."/>
            <person name="Carter-House D."/>
            <person name="Gryganskyi A."/>
        </authorList>
    </citation>
    <scope>NUCLEOTIDE SEQUENCE [LARGE SCALE GENOMIC DNA]</scope>
    <source>
        <strain evidence="5 6">AG-B5</strain>
    </source>
</reference>
<name>A0ABR2X0U9_9FUNG</name>
<organism evidence="5 6">
    <name type="scientific">Basidiobolus ranarum</name>
    <dbReference type="NCBI Taxonomy" id="34480"/>
    <lineage>
        <taxon>Eukaryota</taxon>
        <taxon>Fungi</taxon>
        <taxon>Fungi incertae sedis</taxon>
        <taxon>Zoopagomycota</taxon>
        <taxon>Entomophthoromycotina</taxon>
        <taxon>Basidiobolomycetes</taxon>
        <taxon>Basidiobolales</taxon>
        <taxon>Basidiobolaceae</taxon>
        <taxon>Basidiobolus</taxon>
    </lineage>
</organism>
<feature type="compositionally biased region" description="Polar residues" evidence="3">
    <location>
        <begin position="116"/>
        <end position="127"/>
    </location>
</feature>
<dbReference type="SUPFAM" id="SSF57959">
    <property type="entry name" value="Leucine zipper domain"/>
    <property type="match status" value="1"/>
</dbReference>
<dbReference type="CDD" id="cd14688">
    <property type="entry name" value="bZIP_YAP"/>
    <property type="match status" value="1"/>
</dbReference>
<feature type="compositionally biased region" description="Polar residues" evidence="3">
    <location>
        <begin position="147"/>
        <end position="170"/>
    </location>
</feature>
<feature type="region of interest" description="Disordered" evidence="3">
    <location>
        <begin position="226"/>
        <end position="247"/>
    </location>
</feature>
<evidence type="ECO:0000313" key="6">
    <source>
        <dbReference type="Proteomes" id="UP001479436"/>
    </source>
</evidence>
<feature type="region of interest" description="Disordered" evidence="3">
    <location>
        <begin position="1"/>
        <end position="56"/>
    </location>
</feature>
<evidence type="ECO:0000256" key="3">
    <source>
        <dbReference type="SAM" id="MobiDB-lite"/>
    </source>
</evidence>
<proteinExistence type="predicted"/>
<dbReference type="SMART" id="SM00338">
    <property type="entry name" value="BRLZ"/>
    <property type="match status" value="1"/>
</dbReference>
<evidence type="ECO:0000256" key="1">
    <source>
        <dbReference type="ARBA" id="ARBA00004123"/>
    </source>
</evidence>
<accession>A0ABR2X0U9</accession>
<feature type="compositionally biased region" description="Low complexity" evidence="3">
    <location>
        <begin position="37"/>
        <end position="51"/>
    </location>
</feature>
<dbReference type="Gene3D" id="1.20.5.170">
    <property type="match status" value="1"/>
</dbReference>
<dbReference type="Pfam" id="PF00170">
    <property type="entry name" value="bZIP_1"/>
    <property type="match status" value="1"/>
</dbReference>
<dbReference type="InterPro" id="IPR050936">
    <property type="entry name" value="AP-1-like"/>
</dbReference>
<feature type="domain" description="BZIP" evidence="4">
    <location>
        <begin position="40"/>
        <end position="55"/>
    </location>
</feature>
<comment type="subcellular location">
    <subcellularLocation>
        <location evidence="1">Nucleus</location>
    </subcellularLocation>
</comment>
<dbReference type="PANTHER" id="PTHR40621:SF6">
    <property type="entry name" value="AP-1-LIKE TRANSCRIPTION FACTOR YAP1-RELATED"/>
    <property type="match status" value="1"/>
</dbReference>
<feature type="region of interest" description="Disordered" evidence="3">
    <location>
        <begin position="116"/>
        <end position="177"/>
    </location>
</feature>
<evidence type="ECO:0000256" key="2">
    <source>
        <dbReference type="ARBA" id="ARBA00023242"/>
    </source>
</evidence>
<dbReference type="InterPro" id="IPR004827">
    <property type="entry name" value="bZIP"/>
</dbReference>
<keyword evidence="6" id="KW-1185">Reference proteome</keyword>
<dbReference type="InterPro" id="IPR046347">
    <property type="entry name" value="bZIP_sf"/>
</dbReference>
<dbReference type="EMBL" id="JASJQH010000082">
    <property type="protein sequence ID" value="KAK9767361.1"/>
    <property type="molecule type" value="Genomic_DNA"/>
</dbReference>
<protein>
    <recommendedName>
        <fullName evidence="4">BZIP domain-containing protein</fullName>
    </recommendedName>
</protein>